<keyword evidence="2" id="KW-1185">Reference proteome</keyword>
<dbReference type="EMBL" id="VFRR01000062">
    <property type="protein sequence ID" value="TPE45771.1"/>
    <property type="molecule type" value="Genomic_DNA"/>
</dbReference>
<comment type="caution">
    <text evidence="1">The sequence shown here is derived from an EMBL/GenBank/DDBJ whole genome shotgun (WGS) entry which is preliminary data.</text>
</comment>
<name>A0A501WF08_9GAMM</name>
<reference evidence="1 2" key="1">
    <citation type="submission" date="2019-06" db="EMBL/GenBank/DDBJ databases">
        <title>A novel bacterium of genus Marinomonas, isolated from coastal sand.</title>
        <authorList>
            <person name="Huang H."/>
            <person name="Mo K."/>
            <person name="Hu Y."/>
        </authorList>
    </citation>
    <scope>NUCLEOTIDE SEQUENCE [LARGE SCALE GENOMIC DNA]</scope>
    <source>
        <strain evidence="1 2">HB171799</strain>
    </source>
</reference>
<evidence type="ECO:0000313" key="2">
    <source>
        <dbReference type="Proteomes" id="UP000315901"/>
    </source>
</evidence>
<gene>
    <name evidence="1" type="ORF">FJM67_16260</name>
</gene>
<dbReference type="PROSITE" id="PS51257">
    <property type="entry name" value="PROKAR_LIPOPROTEIN"/>
    <property type="match status" value="1"/>
</dbReference>
<organism evidence="1 2">
    <name type="scientific">Maribrevibacterium harenarium</name>
    <dbReference type="NCBI Taxonomy" id="2589817"/>
    <lineage>
        <taxon>Bacteria</taxon>
        <taxon>Pseudomonadati</taxon>
        <taxon>Pseudomonadota</taxon>
        <taxon>Gammaproteobacteria</taxon>
        <taxon>Oceanospirillales</taxon>
        <taxon>Oceanospirillaceae</taxon>
        <taxon>Maribrevibacterium</taxon>
    </lineage>
</organism>
<dbReference type="Gene3D" id="3.10.28.20">
    <property type="entry name" value="Acetamidase/Formamidase-like domains"/>
    <property type="match status" value="1"/>
</dbReference>
<accession>A0A501WF08</accession>
<evidence type="ECO:0008006" key="3">
    <source>
        <dbReference type="Google" id="ProtNLM"/>
    </source>
</evidence>
<dbReference type="AlphaFoldDB" id="A0A501WF08"/>
<proteinExistence type="predicted"/>
<dbReference type="Proteomes" id="UP000315901">
    <property type="component" value="Unassembled WGS sequence"/>
</dbReference>
<protein>
    <recommendedName>
        <fullName evidence="3">LPP20 lipoprotein</fullName>
    </recommendedName>
</protein>
<dbReference type="RefSeq" id="WP_140591577.1">
    <property type="nucleotide sequence ID" value="NZ_VFRR01000062.1"/>
</dbReference>
<sequence length="209" mass="22980">MKLIAGALTIALLSGCSVMGTKEDPRVQERALYTELQTKLQNQQFIAPSYTMDVGYGSTPEAARADAQKRLASQVIVSVQSYRKSDKSFDNGNFTSSESAAAYSFSTIQLEDARIFDSGVVDETYYVVLGVDSDMTEKMRREARRKLPVLSIIERLKATESPVKRINIATEGVNEAGAAGVADEQVIVRDIEGLQLLLILCYCMYMAVL</sequence>
<evidence type="ECO:0000313" key="1">
    <source>
        <dbReference type="EMBL" id="TPE45771.1"/>
    </source>
</evidence>